<sequence length="492" mass="53393">MTDAIEFSRPAAVAVALGGEDAQDFTKKRALLCGEAATLQTLNGQEAFRASFLLLVRVCENVSVMLPPECTALRAEIDRLIEQFVPKRRPRILPETHRLDEFDAILSVGAKGRRDLPWTVVNSGGWLARVSSLGGDLPDAGRRANAIAAVGAACLGVAEVFKRLIKLRPERGALLDVTSFSLWTYELADNDTGPDLEPFTIDAMLIGCGAIGSGTAYLLSRLPVSGRAIAVDPQDFRRENFGTSIILGEGGYERAKAEMVANLLKPKLDATHRVVDVKGLEDEYDGSLPDIVLAGLDEVDPRHQVQNLWPGLVIDGAVGGDLTCQVSCHPLQAETACLLCVFHKPVRNLSELNARATGLPVRVANDPDAIVTDEMIAAAAVEKRPWLQERRGKRICSITSEAVLNFLSAESQKEGVAPAVPFVSCLSACMTVTELFRYVTTGSTLPAPRFQLNLLWGPHRGVHFEEERRKDCFCVARAANIDHVRSSRGHGN</sequence>
<dbReference type="Pfam" id="PF00899">
    <property type="entry name" value="ThiF"/>
    <property type="match status" value="1"/>
</dbReference>
<protein>
    <submittedName>
        <fullName evidence="2">Molybdopterin/thiamine biosynthesis adenylyltransferase</fullName>
    </submittedName>
</protein>
<dbReference type="AlphaFoldDB" id="A0A560L8C0"/>
<dbReference type="GO" id="GO:0008641">
    <property type="term" value="F:ubiquitin-like modifier activating enzyme activity"/>
    <property type="evidence" value="ECO:0007669"/>
    <property type="project" value="InterPro"/>
</dbReference>
<gene>
    <name evidence="2" type="ORF">FBZ93_116127</name>
</gene>
<reference evidence="2 3" key="1">
    <citation type="submission" date="2019-06" db="EMBL/GenBank/DDBJ databases">
        <title>Genomic Encyclopedia of Type Strains, Phase IV (KMG-V): Genome sequencing to study the core and pangenomes of soil and plant-associated prokaryotes.</title>
        <authorList>
            <person name="Whitman W."/>
        </authorList>
    </citation>
    <scope>NUCLEOTIDE SEQUENCE [LARGE SCALE GENOMIC DNA]</scope>
    <source>
        <strain evidence="2 3">BR 10355</strain>
    </source>
</reference>
<organism evidence="2 3">
    <name type="scientific">Bradyrhizobium macuxiense</name>
    <dbReference type="NCBI Taxonomy" id="1755647"/>
    <lineage>
        <taxon>Bacteria</taxon>
        <taxon>Pseudomonadati</taxon>
        <taxon>Pseudomonadota</taxon>
        <taxon>Alphaproteobacteria</taxon>
        <taxon>Hyphomicrobiales</taxon>
        <taxon>Nitrobacteraceae</taxon>
        <taxon>Bradyrhizobium</taxon>
    </lineage>
</organism>
<dbReference type="InterPro" id="IPR035985">
    <property type="entry name" value="Ubiquitin-activating_enz"/>
</dbReference>
<proteinExistence type="predicted"/>
<dbReference type="Proteomes" id="UP000321304">
    <property type="component" value="Unassembled WGS sequence"/>
</dbReference>
<dbReference type="RefSeq" id="WP_146991719.1">
    <property type="nucleotide sequence ID" value="NZ_VITY01000016.1"/>
</dbReference>
<feature type="domain" description="THIF-type NAD/FAD binding fold" evidence="1">
    <location>
        <begin position="203"/>
        <end position="451"/>
    </location>
</feature>
<dbReference type="SUPFAM" id="SSF69572">
    <property type="entry name" value="Activating enzymes of the ubiquitin-like proteins"/>
    <property type="match status" value="1"/>
</dbReference>
<dbReference type="Gene3D" id="3.40.50.720">
    <property type="entry name" value="NAD(P)-binding Rossmann-like Domain"/>
    <property type="match status" value="1"/>
</dbReference>
<dbReference type="GO" id="GO:0016779">
    <property type="term" value="F:nucleotidyltransferase activity"/>
    <property type="evidence" value="ECO:0007669"/>
    <property type="project" value="UniProtKB-KW"/>
</dbReference>
<keyword evidence="3" id="KW-1185">Reference proteome</keyword>
<keyword evidence="2" id="KW-0808">Transferase</keyword>
<accession>A0A560L8C0</accession>
<evidence type="ECO:0000313" key="2">
    <source>
        <dbReference type="EMBL" id="TWB89410.1"/>
    </source>
</evidence>
<name>A0A560L8C0_9BRAD</name>
<keyword evidence="2" id="KW-0548">Nucleotidyltransferase</keyword>
<evidence type="ECO:0000259" key="1">
    <source>
        <dbReference type="Pfam" id="PF00899"/>
    </source>
</evidence>
<dbReference type="EMBL" id="VITY01000016">
    <property type="protein sequence ID" value="TWB89410.1"/>
    <property type="molecule type" value="Genomic_DNA"/>
</dbReference>
<dbReference type="OrthoDB" id="9804427at2"/>
<evidence type="ECO:0000313" key="3">
    <source>
        <dbReference type="Proteomes" id="UP000321304"/>
    </source>
</evidence>
<dbReference type="InterPro" id="IPR000594">
    <property type="entry name" value="ThiF_NAD_FAD-bd"/>
</dbReference>
<comment type="caution">
    <text evidence="2">The sequence shown here is derived from an EMBL/GenBank/DDBJ whole genome shotgun (WGS) entry which is preliminary data.</text>
</comment>